<name>A0A7Y9EVP4_9MICO</name>
<organism evidence="4 5">
    <name type="scientific">Microbacterium pseudoresistens</name>
    <dbReference type="NCBI Taxonomy" id="640634"/>
    <lineage>
        <taxon>Bacteria</taxon>
        <taxon>Bacillati</taxon>
        <taxon>Actinomycetota</taxon>
        <taxon>Actinomycetes</taxon>
        <taxon>Micrococcales</taxon>
        <taxon>Microbacteriaceae</taxon>
        <taxon>Microbacterium</taxon>
    </lineage>
</organism>
<dbReference type="PANTHER" id="PTHR42796">
    <property type="entry name" value="FUMARYLACETOACETATE HYDROLASE DOMAIN-CONTAINING PROTEIN 2A-RELATED"/>
    <property type="match status" value="1"/>
</dbReference>
<gene>
    <name evidence="4" type="ORF">BKA02_001000</name>
</gene>
<evidence type="ECO:0000256" key="1">
    <source>
        <dbReference type="ARBA" id="ARBA00010211"/>
    </source>
</evidence>
<sequence>MDGADAIDVARASRGSFSADPQSIFETWAEFGIWAKTGLTDAPREPVNFGELQCPIPAPRQLFAVGLNYGAHNTEVKRSSSAAPVVFTKFVSSISGPYDPVHHPGGDLDWEAELVVVIGRGGHHISVDAAWGHVAGLTVGQDFSERVSQRTGSPPQWSLAKSYAGFAPLGPVIVTPDEFARPDDLAIQARVNGEIVQSARTSELIFGVPELISYLSEIVTLLPGDVIFTGTPAGTGIGMNPQRFLMAGDVVETTIEGIGSLRNVVTADSELV</sequence>
<accession>A0A7Y9EVP4</accession>
<dbReference type="Proteomes" id="UP000552045">
    <property type="component" value="Unassembled WGS sequence"/>
</dbReference>
<dbReference type="FunFam" id="3.90.850.10:FF:000002">
    <property type="entry name" value="2-hydroxyhepta-2,4-diene-1,7-dioate isomerase"/>
    <property type="match status" value="1"/>
</dbReference>
<proteinExistence type="inferred from homology"/>
<dbReference type="InterPro" id="IPR051121">
    <property type="entry name" value="FAH"/>
</dbReference>
<dbReference type="InterPro" id="IPR011234">
    <property type="entry name" value="Fumarylacetoacetase-like_C"/>
</dbReference>
<dbReference type="GO" id="GO:0046872">
    <property type="term" value="F:metal ion binding"/>
    <property type="evidence" value="ECO:0007669"/>
    <property type="project" value="UniProtKB-KW"/>
</dbReference>
<dbReference type="GO" id="GO:0019752">
    <property type="term" value="P:carboxylic acid metabolic process"/>
    <property type="evidence" value="ECO:0007669"/>
    <property type="project" value="UniProtKB-ARBA"/>
</dbReference>
<dbReference type="SUPFAM" id="SSF56529">
    <property type="entry name" value="FAH"/>
    <property type="match status" value="1"/>
</dbReference>
<evidence type="ECO:0000313" key="5">
    <source>
        <dbReference type="Proteomes" id="UP000552045"/>
    </source>
</evidence>
<reference evidence="4 5" key="1">
    <citation type="submission" date="2020-07" db="EMBL/GenBank/DDBJ databases">
        <title>Sequencing the genomes of 1000 actinobacteria strains.</title>
        <authorList>
            <person name="Klenk H.-P."/>
        </authorList>
    </citation>
    <scope>NUCLEOTIDE SEQUENCE [LARGE SCALE GENOMIC DNA]</scope>
    <source>
        <strain evidence="4 5">DSM 22185</strain>
    </source>
</reference>
<protein>
    <submittedName>
        <fullName evidence="4">2-keto-4-pentenoate hydratase/2-oxohepta-3-ene-1,7-dioic acid hydratase in catechol pathway</fullName>
    </submittedName>
</protein>
<keyword evidence="2" id="KW-0479">Metal-binding</keyword>
<dbReference type="PANTHER" id="PTHR42796:SF4">
    <property type="entry name" value="FUMARYLACETOACETATE HYDROLASE DOMAIN-CONTAINING PROTEIN 2A"/>
    <property type="match status" value="1"/>
</dbReference>
<dbReference type="AlphaFoldDB" id="A0A7Y9EVP4"/>
<evidence type="ECO:0000259" key="3">
    <source>
        <dbReference type="Pfam" id="PF01557"/>
    </source>
</evidence>
<evidence type="ECO:0000256" key="2">
    <source>
        <dbReference type="ARBA" id="ARBA00022723"/>
    </source>
</evidence>
<feature type="domain" description="Fumarylacetoacetase-like C-terminal" evidence="3">
    <location>
        <begin position="62"/>
        <end position="265"/>
    </location>
</feature>
<keyword evidence="5" id="KW-1185">Reference proteome</keyword>
<dbReference type="EMBL" id="JACCBH010000001">
    <property type="protein sequence ID" value="NYD53945.1"/>
    <property type="molecule type" value="Genomic_DNA"/>
</dbReference>
<dbReference type="RefSeq" id="WP_218844451.1">
    <property type="nucleotide sequence ID" value="NZ_BAABLC010000001.1"/>
</dbReference>
<dbReference type="Gene3D" id="3.90.850.10">
    <property type="entry name" value="Fumarylacetoacetase-like, C-terminal domain"/>
    <property type="match status" value="1"/>
</dbReference>
<dbReference type="Pfam" id="PF01557">
    <property type="entry name" value="FAA_hydrolase"/>
    <property type="match status" value="1"/>
</dbReference>
<comment type="similarity">
    <text evidence="1">Belongs to the FAH family.</text>
</comment>
<comment type="caution">
    <text evidence="4">The sequence shown here is derived from an EMBL/GenBank/DDBJ whole genome shotgun (WGS) entry which is preliminary data.</text>
</comment>
<dbReference type="InterPro" id="IPR036663">
    <property type="entry name" value="Fumarylacetoacetase_C_sf"/>
</dbReference>
<evidence type="ECO:0000313" key="4">
    <source>
        <dbReference type="EMBL" id="NYD53945.1"/>
    </source>
</evidence>
<dbReference type="GO" id="GO:0016853">
    <property type="term" value="F:isomerase activity"/>
    <property type="evidence" value="ECO:0007669"/>
    <property type="project" value="UniProtKB-ARBA"/>
</dbReference>